<evidence type="ECO:0008006" key="3">
    <source>
        <dbReference type="Google" id="ProtNLM"/>
    </source>
</evidence>
<dbReference type="EMBL" id="CAUYUJ010022366">
    <property type="protein sequence ID" value="CAK0910290.1"/>
    <property type="molecule type" value="Genomic_DNA"/>
</dbReference>
<keyword evidence="2" id="KW-1185">Reference proteome</keyword>
<sequence>AKCLRSAAHETFNWEKHRMMLEYLGSPENFSHVMVLDADAALVHHAHDFLLTNEDWMGPGAGASRINGGMLFAANTPFTKALFEDMLDAHLLEEGNQQPRLGGALLKCHSNEQLCLNALQKRPAFASRTGANASPPTRTLLTSGIRFNRGGCVLTRCGNGKGDPDLQMKSAGLRDPTLEIMHFVGNSKYVAPRAMCEEGHDLTGGGPDGYGCAE</sequence>
<organism evidence="1 2">
    <name type="scientific">Prorocentrum cordatum</name>
    <dbReference type="NCBI Taxonomy" id="2364126"/>
    <lineage>
        <taxon>Eukaryota</taxon>
        <taxon>Sar</taxon>
        <taxon>Alveolata</taxon>
        <taxon>Dinophyceae</taxon>
        <taxon>Prorocentrales</taxon>
        <taxon>Prorocentraceae</taxon>
        <taxon>Prorocentrum</taxon>
    </lineage>
</organism>
<proteinExistence type="predicted"/>
<comment type="caution">
    <text evidence="1">The sequence shown here is derived from an EMBL/GenBank/DDBJ whole genome shotgun (WGS) entry which is preliminary data.</text>
</comment>
<evidence type="ECO:0000313" key="1">
    <source>
        <dbReference type="EMBL" id="CAK0910290.1"/>
    </source>
</evidence>
<evidence type="ECO:0000313" key="2">
    <source>
        <dbReference type="Proteomes" id="UP001189429"/>
    </source>
</evidence>
<reference evidence="1" key="1">
    <citation type="submission" date="2023-10" db="EMBL/GenBank/DDBJ databases">
        <authorList>
            <person name="Chen Y."/>
            <person name="Shah S."/>
            <person name="Dougan E. K."/>
            <person name="Thang M."/>
            <person name="Chan C."/>
        </authorList>
    </citation>
    <scope>NUCLEOTIDE SEQUENCE [LARGE SCALE GENOMIC DNA]</scope>
</reference>
<feature type="non-terminal residue" evidence="1">
    <location>
        <position position="1"/>
    </location>
</feature>
<protein>
    <recommendedName>
        <fullName evidence="3">Hexosyltransferase</fullName>
    </recommendedName>
</protein>
<dbReference type="Proteomes" id="UP001189429">
    <property type="component" value="Unassembled WGS sequence"/>
</dbReference>
<gene>
    <name evidence="1" type="ORF">PCOR1329_LOCUS84506</name>
</gene>
<name>A0ABN9YC79_9DINO</name>
<accession>A0ABN9YC79</accession>